<feature type="chain" id="PRO_5016412324" description="Fimbrial-type adhesion domain-containing protein" evidence="1">
    <location>
        <begin position="25"/>
        <end position="210"/>
    </location>
</feature>
<sequence>MKRQILKISAVAALVMGAASAALAASAGDPPTPEKEHVGKNTTVMITGVVVAATCDVSSSNTGANVDLGNATPAAFTAGSPIDTQKSIASYVVQNPRPITIYLSNCDDKNTDKNKVQLRVTGPVLGGSENVIFNNSEDGKNVGAILTYMDGTTKRVVANNSDVSLKAEGSKGTDFNGQSITFTAYMASIVPKPEAKQHVNAPITFSYAYN</sequence>
<dbReference type="PANTHER" id="PTHR33420">
    <property type="entry name" value="FIMBRIAL SUBUNIT ELFA-RELATED"/>
    <property type="match status" value="1"/>
</dbReference>
<dbReference type="EMBL" id="NSCI01000012">
    <property type="protein sequence ID" value="RAW90910.1"/>
    <property type="molecule type" value="Genomic_DNA"/>
</dbReference>
<evidence type="ECO:0000256" key="1">
    <source>
        <dbReference type="SAM" id="SignalP"/>
    </source>
</evidence>
<feature type="signal peptide" evidence="1">
    <location>
        <begin position="1"/>
        <end position="24"/>
    </location>
</feature>
<dbReference type="Pfam" id="PF00419">
    <property type="entry name" value="Fimbrial"/>
    <property type="match status" value="1"/>
</dbReference>
<dbReference type="AlphaFoldDB" id="A0A329VFA6"/>
<dbReference type="RefSeq" id="WP_113025693.1">
    <property type="nucleotide sequence ID" value="NZ_CAWNWQ010000012.1"/>
</dbReference>
<feature type="domain" description="Fimbrial-type adhesion" evidence="2">
    <location>
        <begin position="46"/>
        <end position="208"/>
    </location>
</feature>
<protein>
    <recommendedName>
        <fullName evidence="2">Fimbrial-type adhesion domain-containing protein</fullName>
    </recommendedName>
</protein>
<evidence type="ECO:0000313" key="3">
    <source>
        <dbReference type="EMBL" id="RAW90910.1"/>
    </source>
</evidence>
<dbReference type="Gene3D" id="2.60.40.1090">
    <property type="entry name" value="Fimbrial-type adhesion domain"/>
    <property type="match status" value="1"/>
</dbReference>
<dbReference type="GO" id="GO:0009289">
    <property type="term" value="C:pilus"/>
    <property type="evidence" value="ECO:0007669"/>
    <property type="project" value="InterPro"/>
</dbReference>
<dbReference type="SUPFAM" id="SSF49401">
    <property type="entry name" value="Bacterial adhesins"/>
    <property type="match status" value="1"/>
</dbReference>
<reference evidence="3 4" key="1">
    <citation type="journal article" date="2018" name="Int. J. Syst. Evol. Microbiol.">
        <title>Whole-genome-based revisit of Photorhabdus phylogeny: proposal for the elevation of most Photorhabdus subspecies to the species level and description of one novel species Photorhabdus bodei sp. nov., and one novel subspecies Photorhabdus laumondii subsp. clarkei subsp. nov.</title>
        <authorList>
            <person name="Machado R.A.R."/>
            <person name="Wuthrich D."/>
            <person name="Kuhnert P."/>
            <person name="Arce C.C.M."/>
            <person name="Thonen L."/>
            <person name="Ruiz C."/>
            <person name="Zhang X."/>
            <person name="Robert C.A.M."/>
            <person name="Karimi J."/>
            <person name="Kamali S."/>
            <person name="Ma J."/>
            <person name="Bruggmann R."/>
            <person name="Erb M."/>
        </authorList>
    </citation>
    <scope>NUCLEOTIDE SEQUENCE [LARGE SCALE GENOMIC DNA]</scope>
    <source>
        <strain evidence="3 4">BOJ-47</strain>
    </source>
</reference>
<proteinExistence type="predicted"/>
<evidence type="ECO:0000259" key="2">
    <source>
        <dbReference type="Pfam" id="PF00419"/>
    </source>
</evidence>
<dbReference type="InterPro" id="IPR036937">
    <property type="entry name" value="Adhesion_dom_fimbrial_sf"/>
</dbReference>
<keyword evidence="1" id="KW-0732">Signal</keyword>
<dbReference type="Proteomes" id="UP000250870">
    <property type="component" value="Unassembled WGS sequence"/>
</dbReference>
<evidence type="ECO:0000313" key="4">
    <source>
        <dbReference type="Proteomes" id="UP000250870"/>
    </source>
</evidence>
<dbReference type="InterPro" id="IPR000259">
    <property type="entry name" value="Adhesion_dom_fimbrial"/>
</dbReference>
<gene>
    <name evidence="3" type="ORF">CKY01_10755</name>
</gene>
<dbReference type="InterPro" id="IPR050263">
    <property type="entry name" value="Bact_Fimbrial_Adh_Pro"/>
</dbReference>
<name>A0A329VFA6_9GAMM</name>
<dbReference type="GO" id="GO:0043709">
    <property type="term" value="P:cell adhesion involved in single-species biofilm formation"/>
    <property type="evidence" value="ECO:0007669"/>
    <property type="project" value="TreeGrafter"/>
</dbReference>
<dbReference type="InterPro" id="IPR008966">
    <property type="entry name" value="Adhesion_dom_sf"/>
</dbReference>
<comment type="caution">
    <text evidence="3">The sequence shown here is derived from an EMBL/GenBank/DDBJ whole genome shotgun (WGS) entry which is preliminary data.</text>
</comment>
<accession>A0A329VFA6</accession>
<dbReference type="PANTHER" id="PTHR33420:SF11">
    <property type="entry name" value="FIMBRIAL-LIKE PROTEIN"/>
    <property type="match status" value="1"/>
</dbReference>
<organism evidence="3 4">
    <name type="scientific">Photorhabdus laumondii subsp. clarkei</name>
    <dbReference type="NCBI Taxonomy" id="2029685"/>
    <lineage>
        <taxon>Bacteria</taxon>
        <taxon>Pseudomonadati</taxon>
        <taxon>Pseudomonadota</taxon>
        <taxon>Gammaproteobacteria</taxon>
        <taxon>Enterobacterales</taxon>
        <taxon>Morganellaceae</taxon>
        <taxon>Photorhabdus</taxon>
    </lineage>
</organism>